<dbReference type="GO" id="GO:0007010">
    <property type="term" value="P:cytoskeleton organization"/>
    <property type="evidence" value="ECO:0007669"/>
    <property type="project" value="UniProtKB-ARBA"/>
</dbReference>
<feature type="region of interest" description="Disordered" evidence="13">
    <location>
        <begin position="760"/>
        <end position="785"/>
    </location>
</feature>
<evidence type="ECO:0000259" key="14">
    <source>
        <dbReference type="PROSITE" id="PS50011"/>
    </source>
</evidence>
<keyword evidence="3" id="KW-0597">Phosphoprotein</keyword>
<reference evidence="17" key="1">
    <citation type="submission" date="2021-02" db="EMBL/GenBank/DDBJ databases">
        <authorList>
            <person name="Dougan E. K."/>
            <person name="Rhodes N."/>
            <person name="Thang M."/>
            <person name="Chan C."/>
        </authorList>
    </citation>
    <scope>NUCLEOTIDE SEQUENCE</scope>
</reference>
<organism evidence="17 18">
    <name type="scientific">Symbiodinium pilosum</name>
    <name type="common">Dinoflagellate</name>
    <dbReference type="NCBI Taxonomy" id="2952"/>
    <lineage>
        <taxon>Eukaryota</taxon>
        <taxon>Sar</taxon>
        <taxon>Alveolata</taxon>
        <taxon>Dinophyceae</taxon>
        <taxon>Suessiales</taxon>
        <taxon>Symbiodiniaceae</taxon>
        <taxon>Symbiodinium</taxon>
    </lineage>
</organism>
<dbReference type="InterPro" id="IPR000595">
    <property type="entry name" value="cNMP-bd_dom"/>
</dbReference>
<feature type="region of interest" description="Disordered" evidence="13">
    <location>
        <begin position="439"/>
        <end position="459"/>
    </location>
</feature>
<protein>
    <submittedName>
        <fullName evidence="17">For protein</fullName>
    </submittedName>
</protein>
<feature type="domain" description="Protein kinase" evidence="14">
    <location>
        <begin position="470"/>
        <end position="727"/>
    </location>
</feature>
<keyword evidence="6" id="KW-0418">Kinase</keyword>
<dbReference type="InterPro" id="IPR000719">
    <property type="entry name" value="Prot_kinase_dom"/>
</dbReference>
<dbReference type="Pfam" id="PF00069">
    <property type="entry name" value="Pkinase"/>
    <property type="match status" value="1"/>
</dbReference>
<dbReference type="InterPro" id="IPR014710">
    <property type="entry name" value="RmlC-like_jellyroll"/>
</dbReference>
<comment type="catalytic activity">
    <reaction evidence="10">
        <text>L-threonyl-[protein] + ATP = O-phospho-L-threonyl-[protein] + ADP + H(+)</text>
        <dbReference type="Rhea" id="RHEA:46608"/>
        <dbReference type="Rhea" id="RHEA-COMP:11060"/>
        <dbReference type="Rhea" id="RHEA-COMP:11605"/>
        <dbReference type="ChEBI" id="CHEBI:15378"/>
        <dbReference type="ChEBI" id="CHEBI:30013"/>
        <dbReference type="ChEBI" id="CHEBI:30616"/>
        <dbReference type="ChEBI" id="CHEBI:61977"/>
        <dbReference type="ChEBI" id="CHEBI:456216"/>
        <dbReference type="EC" id="2.7.11.1"/>
    </reaction>
</comment>
<dbReference type="PROSITE" id="PS50042">
    <property type="entry name" value="CNMP_BINDING_3"/>
    <property type="match status" value="3"/>
</dbReference>
<evidence type="ECO:0000313" key="18">
    <source>
        <dbReference type="Proteomes" id="UP000649617"/>
    </source>
</evidence>
<evidence type="ECO:0000256" key="3">
    <source>
        <dbReference type="ARBA" id="ARBA00022553"/>
    </source>
</evidence>
<sequence length="785" mass="86320">MGALLCSDCSHAPEDVPAQPMSDSRGASRPVAPSGASKFLLQVKLFQRLPETELPTLASACEPKTFRSGDKVITEGDVGDAFYIIRSGDASVSVGGKEVAVLKQGDYFGENALLRDEPRTASIVAKSELQTYMISRTKFEEMGLREKLDFPQRKAVAGGAIKELEVKPPSPKTAEERKLMVQALRNNQNLQSCVSLDDKQVAVLVDAAWKETVPIGKELIKEGDLNADYFYIVQSGKFSISVTQTESQAQSANAAQAAAQSLGIVSAGGSFGELALLYFAPRAASVRAVQDSVVWVIDRKTFKSTLAKSAQDTVKDYVGYLDKVQVLAKLKPDEKEAVAKALTEMSFSKSEDVFQQGEAGDAFYILVEGEVAVIKDSTEQTRLKASGKEAPMFGERALLTKEPRIATITVTSETAKALVMDKETFEMILQPLDELNKRGKDAPSAVKKEPAVRPNTGSQKRFGNIERKHLKQLGLLGCGGFGAVELVEHVENGNTYALKALSKGYVVKSGMQQSVMSEKNVQLMCDSPFIVKLFETYNGSQTLYFLLELALGGELYATYNKKGLFGKEPHAKFYLAGVTHAFEHLHSKKIVFRDLKPENLLLNEHGKVKLTDMGLAKVIIGKTYTTCGTPDYFAPELIASTGHTHAVDWWTAGILLFELLSGHPPFESAYPMQIYQKVTKGIHKVAFPPKCRGPAEDLVRCLCKKDPSERLPMKKGGVANIKKHMFYKGFDWQAFQDLTMEPPYKPQVKSKKDMCNFHARKDDLPPQVPYKEDGTGWDKDFATST</sequence>
<dbReference type="InterPro" id="IPR000961">
    <property type="entry name" value="AGC-kinase_C"/>
</dbReference>
<dbReference type="PROSITE" id="PS00888">
    <property type="entry name" value="CNMP_BINDING_1"/>
    <property type="match status" value="1"/>
</dbReference>
<dbReference type="CDD" id="cd00038">
    <property type="entry name" value="CAP_ED"/>
    <property type="match status" value="3"/>
</dbReference>
<evidence type="ECO:0000256" key="5">
    <source>
        <dbReference type="ARBA" id="ARBA00022741"/>
    </source>
</evidence>
<evidence type="ECO:0000256" key="12">
    <source>
        <dbReference type="PROSITE-ProRule" id="PRU10141"/>
    </source>
</evidence>
<dbReference type="Proteomes" id="UP000649617">
    <property type="component" value="Unassembled WGS sequence"/>
</dbReference>
<dbReference type="Pfam" id="PF00027">
    <property type="entry name" value="cNMP_binding"/>
    <property type="match status" value="3"/>
</dbReference>
<dbReference type="Gene3D" id="3.30.200.20">
    <property type="entry name" value="Phosphorylase Kinase, domain 1"/>
    <property type="match status" value="1"/>
</dbReference>
<dbReference type="PROSITE" id="PS00889">
    <property type="entry name" value="CNMP_BINDING_2"/>
    <property type="match status" value="2"/>
</dbReference>
<comment type="similarity">
    <text evidence="1">Belongs to the protein kinase superfamily. AGC Ser/Thr protein kinase family. cGMP subfamily.</text>
</comment>
<evidence type="ECO:0000256" key="6">
    <source>
        <dbReference type="ARBA" id="ARBA00022777"/>
    </source>
</evidence>
<feature type="domain" description="AGC-kinase C-terminal" evidence="16">
    <location>
        <begin position="728"/>
        <end position="785"/>
    </location>
</feature>
<keyword evidence="4" id="KW-0808">Transferase</keyword>
<dbReference type="SUPFAM" id="SSF56112">
    <property type="entry name" value="Protein kinase-like (PK-like)"/>
    <property type="match status" value="1"/>
</dbReference>
<dbReference type="InterPro" id="IPR018488">
    <property type="entry name" value="cNMP-bd_CS"/>
</dbReference>
<evidence type="ECO:0000256" key="7">
    <source>
        <dbReference type="ARBA" id="ARBA00022840"/>
    </source>
</evidence>
<dbReference type="PANTHER" id="PTHR24353">
    <property type="entry name" value="CYCLIC NUCLEOTIDE-DEPENDENT PROTEIN KINASE"/>
    <property type="match status" value="1"/>
</dbReference>
<dbReference type="PROSITE" id="PS51285">
    <property type="entry name" value="AGC_KINASE_CTER"/>
    <property type="match status" value="1"/>
</dbReference>
<dbReference type="SMART" id="SM00220">
    <property type="entry name" value="S_TKc"/>
    <property type="match status" value="1"/>
</dbReference>
<evidence type="ECO:0000259" key="15">
    <source>
        <dbReference type="PROSITE" id="PS50042"/>
    </source>
</evidence>
<evidence type="ECO:0000313" key="17">
    <source>
        <dbReference type="EMBL" id="CAE7210546.1"/>
    </source>
</evidence>
<evidence type="ECO:0000259" key="16">
    <source>
        <dbReference type="PROSITE" id="PS51285"/>
    </source>
</evidence>
<dbReference type="InterPro" id="IPR011009">
    <property type="entry name" value="Kinase-like_dom_sf"/>
</dbReference>
<dbReference type="GO" id="GO:0005524">
    <property type="term" value="F:ATP binding"/>
    <property type="evidence" value="ECO:0007669"/>
    <property type="project" value="UniProtKB-UniRule"/>
</dbReference>
<comment type="catalytic activity">
    <reaction evidence="9">
        <text>L-seryl-[protein] + ATP = O-phospho-L-seryl-[protein] + ADP + H(+)</text>
        <dbReference type="Rhea" id="RHEA:17989"/>
        <dbReference type="Rhea" id="RHEA-COMP:9863"/>
        <dbReference type="Rhea" id="RHEA-COMP:11604"/>
        <dbReference type="ChEBI" id="CHEBI:15378"/>
        <dbReference type="ChEBI" id="CHEBI:29999"/>
        <dbReference type="ChEBI" id="CHEBI:30616"/>
        <dbReference type="ChEBI" id="CHEBI:83421"/>
        <dbReference type="ChEBI" id="CHEBI:456216"/>
        <dbReference type="EC" id="2.7.11.12"/>
    </reaction>
</comment>
<comment type="catalytic activity">
    <reaction evidence="8">
        <text>L-threonyl-[protein] + ATP = O-phospho-L-threonyl-[protein] + ADP + H(+)</text>
        <dbReference type="Rhea" id="RHEA:46608"/>
        <dbReference type="Rhea" id="RHEA-COMP:11060"/>
        <dbReference type="Rhea" id="RHEA-COMP:11605"/>
        <dbReference type="ChEBI" id="CHEBI:15378"/>
        <dbReference type="ChEBI" id="CHEBI:30013"/>
        <dbReference type="ChEBI" id="CHEBI:30616"/>
        <dbReference type="ChEBI" id="CHEBI:61977"/>
        <dbReference type="ChEBI" id="CHEBI:456216"/>
        <dbReference type="EC" id="2.7.11.12"/>
    </reaction>
</comment>
<dbReference type="Gene3D" id="1.10.510.10">
    <property type="entry name" value="Transferase(Phosphotransferase) domain 1"/>
    <property type="match status" value="1"/>
</dbReference>
<feature type="binding site" evidence="12">
    <location>
        <position position="508"/>
    </location>
    <ligand>
        <name>ATP</name>
        <dbReference type="ChEBI" id="CHEBI:30616"/>
    </ligand>
</feature>
<dbReference type="AlphaFoldDB" id="A0A812JTP9"/>
<gene>
    <name evidence="17" type="primary">for</name>
    <name evidence="17" type="ORF">SPIL2461_LOCUS2271</name>
</gene>
<dbReference type="OrthoDB" id="63267at2759"/>
<feature type="domain" description="Cyclic nucleotide-binding" evidence="15">
    <location>
        <begin position="195"/>
        <end position="323"/>
    </location>
</feature>
<comment type="caution">
    <text evidence="17">The sequence shown here is derived from an EMBL/GenBank/DDBJ whole genome shotgun (WGS) entry which is preliminary data.</text>
</comment>
<dbReference type="SMART" id="SM00100">
    <property type="entry name" value="cNMP"/>
    <property type="match status" value="3"/>
</dbReference>
<proteinExistence type="inferred from homology"/>
<dbReference type="SUPFAM" id="SSF51206">
    <property type="entry name" value="cAMP-binding domain-like"/>
    <property type="match status" value="3"/>
</dbReference>
<accession>A0A812JTP9</accession>
<keyword evidence="2" id="KW-0723">Serine/threonine-protein kinase</keyword>
<dbReference type="Gene3D" id="2.60.120.10">
    <property type="entry name" value="Jelly Rolls"/>
    <property type="match status" value="3"/>
</dbReference>
<dbReference type="InterPro" id="IPR017441">
    <property type="entry name" value="Protein_kinase_ATP_BS"/>
</dbReference>
<dbReference type="InterPro" id="IPR018490">
    <property type="entry name" value="cNMP-bd_dom_sf"/>
</dbReference>
<evidence type="ECO:0000256" key="4">
    <source>
        <dbReference type="ARBA" id="ARBA00022679"/>
    </source>
</evidence>
<evidence type="ECO:0000256" key="13">
    <source>
        <dbReference type="SAM" id="MobiDB-lite"/>
    </source>
</evidence>
<evidence type="ECO:0000256" key="11">
    <source>
        <dbReference type="ARBA" id="ARBA00048679"/>
    </source>
</evidence>
<feature type="domain" description="Cyclic nucleotide-binding" evidence="15">
    <location>
        <begin position="45"/>
        <end position="142"/>
    </location>
</feature>
<dbReference type="PROSITE" id="PS00107">
    <property type="entry name" value="PROTEIN_KINASE_ATP"/>
    <property type="match status" value="1"/>
</dbReference>
<keyword evidence="18" id="KW-1185">Reference proteome</keyword>
<keyword evidence="7 12" id="KW-0067">ATP-binding</keyword>
<evidence type="ECO:0000256" key="2">
    <source>
        <dbReference type="ARBA" id="ARBA00022527"/>
    </source>
</evidence>
<dbReference type="PROSITE" id="PS50011">
    <property type="entry name" value="PROTEIN_KINASE_DOM"/>
    <property type="match status" value="1"/>
</dbReference>
<evidence type="ECO:0000256" key="10">
    <source>
        <dbReference type="ARBA" id="ARBA00047899"/>
    </source>
</evidence>
<dbReference type="FunFam" id="1.10.510.10:FF:000024">
    <property type="entry name" value="Probable serine/threonine-protein kinase cot-1"/>
    <property type="match status" value="1"/>
</dbReference>
<dbReference type="EMBL" id="CAJNIZ010002436">
    <property type="protein sequence ID" value="CAE7210546.1"/>
    <property type="molecule type" value="Genomic_DNA"/>
</dbReference>
<feature type="domain" description="Cyclic nucleotide-binding" evidence="15">
    <location>
        <begin position="326"/>
        <end position="438"/>
    </location>
</feature>
<dbReference type="PRINTS" id="PR00103">
    <property type="entry name" value="CAMPKINASE"/>
</dbReference>
<keyword evidence="5 12" id="KW-0547">Nucleotide-binding</keyword>
<evidence type="ECO:0000256" key="9">
    <source>
        <dbReference type="ARBA" id="ARBA00047462"/>
    </source>
</evidence>
<evidence type="ECO:0000256" key="8">
    <source>
        <dbReference type="ARBA" id="ARBA00047298"/>
    </source>
</evidence>
<name>A0A812JTP9_SYMPI</name>
<dbReference type="GO" id="GO:0004692">
    <property type="term" value="F:cGMP-dependent protein kinase activity"/>
    <property type="evidence" value="ECO:0007669"/>
    <property type="project" value="UniProtKB-EC"/>
</dbReference>
<evidence type="ECO:0000256" key="1">
    <source>
        <dbReference type="ARBA" id="ARBA00006352"/>
    </source>
</evidence>
<feature type="compositionally biased region" description="Basic and acidic residues" evidence="13">
    <location>
        <begin position="439"/>
        <end position="451"/>
    </location>
</feature>
<comment type="catalytic activity">
    <reaction evidence="11">
        <text>L-seryl-[protein] + ATP = O-phospho-L-seryl-[protein] + ADP + H(+)</text>
        <dbReference type="Rhea" id="RHEA:17989"/>
        <dbReference type="Rhea" id="RHEA-COMP:9863"/>
        <dbReference type="Rhea" id="RHEA-COMP:11604"/>
        <dbReference type="ChEBI" id="CHEBI:15378"/>
        <dbReference type="ChEBI" id="CHEBI:29999"/>
        <dbReference type="ChEBI" id="CHEBI:30616"/>
        <dbReference type="ChEBI" id="CHEBI:83421"/>
        <dbReference type="ChEBI" id="CHEBI:456216"/>
        <dbReference type="EC" id="2.7.11.1"/>
    </reaction>
</comment>